<dbReference type="Pfam" id="PF10165">
    <property type="entry name" value="Ric8"/>
    <property type="match status" value="1"/>
</dbReference>
<organism evidence="8 9">
    <name type="scientific">Periophthalmus magnuspinnatus</name>
    <dbReference type="NCBI Taxonomy" id="409849"/>
    <lineage>
        <taxon>Eukaryota</taxon>
        <taxon>Metazoa</taxon>
        <taxon>Chordata</taxon>
        <taxon>Craniata</taxon>
        <taxon>Vertebrata</taxon>
        <taxon>Euteleostomi</taxon>
        <taxon>Actinopterygii</taxon>
        <taxon>Neopterygii</taxon>
        <taxon>Teleostei</taxon>
        <taxon>Neoteleostei</taxon>
        <taxon>Acanthomorphata</taxon>
        <taxon>Gobiaria</taxon>
        <taxon>Gobiiformes</taxon>
        <taxon>Gobioidei</taxon>
        <taxon>Gobiidae</taxon>
        <taxon>Oxudercinae</taxon>
        <taxon>Periophthalmus</taxon>
    </lineage>
</organism>
<evidence type="ECO:0000313" key="9">
    <source>
        <dbReference type="Proteomes" id="UP000261520"/>
    </source>
</evidence>
<comment type="subunit">
    <text evidence="6">Interacts with some GDP-bound G alpha proteins. Does not interact with G-alpha proteins when they are in complex with subunits beta and gamma.</text>
</comment>
<keyword evidence="3 6" id="KW-0963">Cytoplasm</keyword>
<comment type="function">
    <text evidence="6">Chaperone that specifically binds and folds nascent G alpha proteins prior to G protein heterotrimer formation. Also acts as a guanine nucleotide exchange factor (GEF) for G alpha proteins by stimulating exchange of bound GDP for free GTP.</text>
</comment>
<keyword evidence="5" id="KW-0143">Chaperone</keyword>
<feature type="compositionally biased region" description="Basic and acidic residues" evidence="7">
    <location>
        <begin position="423"/>
        <end position="432"/>
    </location>
</feature>
<keyword evidence="4 6" id="KW-0344">Guanine-nucleotide releasing factor</keyword>
<dbReference type="GO" id="GO:0001965">
    <property type="term" value="F:G-protein alpha-subunit binding"/>
    <property type="evidence" value="ECO:0007669"/>
    <property type="project" value="UniProtKB-UniRule"/>
</dbReference>
<dbReference type="Ensembl" id="ENSPMGT00000006719.1">
    <property type="protein sequence ID" value="ENSPMGP00000006319.1"/>
    <property type="gene ID" value="ENSPMGG00000005325.1"/>
</dbReference>
<evidence type="ECO:0000313" key="8">
    <source>
        <dbReference type="Ensembl" id="ENSPMGP00000006319.1"/>
    </source>
</evidence>
<dbReference type="InterPro" id="IPR008376">
    <property type="entry name" value="Chaperone_Ric-8_A/B"/>
</dbReference>
<dbReference type="GO" id="GO:0007186">
    <property type="term" value="P:G protein-coupled receptor signaling pathway"/>
    <property type="evidence" value="ECO:0007669"/>
    <property type="project" value="TreeGrafter"/>
</dbReference>
<dbReference type="GO" id="GO:0005886">
    <property type="term" value="C:plasma membrane"/>
    <property type="evidence" value="ECO:0007669"/>
    <property type="project" value="TreeGrafter"/>
</dbReference>
<evidence type="ECO:0000256" key="6">
    <source>
        <dbReference type="RuleBase" id="RU369048"/>
    </source>
</evidence>
<dbReference type="GO" id="GO:0005085">
    <property type="term" value="F:guanyl-nucleotide exchange factor activity"/>
    <property type="evidence" value="ECO:0007669"/>
    <property type="project" value="UniProtKB-UniRule"/>
</dbReference>
<comment type="subcellular location">
    <subcellularLocation>
        <location evidence="1">Cytoplasm</location>
        <location evidence="1">Cell cortex</location>
    </subcellularLocation>
</comment>
<dbReference type="STRING" id="409849.ENSPMGP00000006319"/>
<dbReference type="Proteomes" id="UP000261520">
    <property type="component" value="Unplaced"/>
</dbReference>
<evidence type="ECO:0000256" key="2">
    <source>
        <dbReference type="ARBA" id="ARBA00009049"/>
    </source>
</evidence>
<protein>
    <recommendedName>
        <fullName evidence="6">Synembryn</fullName>
    </recommendedName>
    <alternativeName>
        <fullName evidence="6">Protein Ric-8</fullName>
    </alternativeName>
</protein>
<sequence>MEIDLEGIIQCIKRRDTDSVQIYLQEFNKEVMLHHIHPYVSCLLNANIVSLRSLRILSRDKRVLAPLVTDSALLNLAKLAGLTKGETYEEPSDPGTTFYDNIIVSLAEAKAQLINGLIELVSAGIGCSPPSSVQFYELRLMFLMTALRPELSKQLQQADGVSILTAALESCLEVQWKDQYQCMLNPVAPPISLDASQRIIEILKILFNITFSTHRLEPTEVSVMEVIKVSAQIKQLVLVFTSLVHRKMHHTVNLLSALPLQCLDVLLNVPLMPGSEQFNGVNMDCVHKLLLFMERRLEQGDKFKEKLTPILNLLTESCRAHRETRKYLRNQILPPLRDVSQRPEEGSTVKSRIVRLMTHLDTDLKHCAADLIFVLCKENVRRFVKYTGYGNAAGLLATRGLLGGQTTLSVSAQYSSDSDSDTEEYRRQKDRINPVTGRVEAQQPDPMEGMSEEEKEEEAKRLIKLFSKLSRSENFIICLNQRVSGHLHHLLQ</sequence>
<dbReference type="AlphaFoldDB" id="A0A3B3ZPA7"/>
<dbReference type="PANTHER" id="PTHR12425:SF3">
    <property type="entry name" value="SYNEMBRYN"/>
    <property type="match status" value="1"/>
</dbReference>
<evidence type="ECO:0000256" key="5">
    <source>
        <dbReference type="ARBA" id="ARBA00023186"/>
    </source>
</evidence>
<accession>A0A3B3ZPA7</accession>
<name>A0A3B3ZPA7_9GOBI</name>
<reference evidence="8" key="1">
    <citation type="submission" date="2025-08" db="UniProtKB">
        <authorList>
            <consortium name="Ensembl"/>
        </authorList>
    </citation>
    <scope>IDENTIFICATION</scope>
</reference>
<comment type="similarity">
    <text evidence="2 6">Belongs to the synembryn family.</text>
</comment>
<proteinExistence type="inferred from homology"/>
<reference evidence="8" key="2">
    <citation type="submission" date="2025-09" db="UniProtKB">
        <authorList>
            <consortium name="Ensembl"/>
        </authorList>
    </citation>
    <scope>IDENTIFICATION</scope>
</reference>
<feature type="region of interest" description="Disordered" evidence="7">
    <location>
        <begin position="412"/>
        <end position="456"/>
    </location>
</feature>
<evidence type="ECO:0000256" key="4">
    <source>
        <dbReference type="ARBA" id="ARBA00022658"/>
    </source>
</evidence>
<evidence type="ECO:0000256" key="1">
    <source>
        <dbReference type="ARBA" id="ARBA00004544"/>
    </source>
</evidence>
<dbReference type="PANTHER" id="PTHR12425">
    <property type="entry name" value="SYNEMBRYN"/>
    <property type="match status" value="1"/>
</dbReference>
<evidence type="ECO:0000256" key="3">
    <source>
        <dbReference type="ARBA" id="ARBA00022490"/>
    </source>
</evidence>
<dbReference type="GO" id="GO:0005938">
    <property type="term" value="C:cell cortex"/>
    <property type="evidence" value="ECO:0007669"/>
    <property type="project" value="UniProtKB-SubCell"/>
</dbReference>
<keyword evidence="9" id="KW-1185">Reference proteome</keyword>
<evidence type="ECO:0000256" key="7">
    <source>
        <dbReference type="SAM" id="MobiDB-lite"/>
    </source>
</evidence>
<dbReference type="PRINTS" id="PR01802">
    <property type="entry name" value="SYNEMBRYN"/>
</dbReference>
<dbReference type="InterPro" id="IPR019318">
    <property type="entry name" value="Gua_nucleotide_exch_fac_Ric8"/>
</dbReference>